<protein>
    <submittedName>
        <fullName evidence="2">Uncharacterized protein</fullName>
    </submittedName>
</protein>
<feature type="chain" id="PRO_5020277820" evidence="1">
    <location>
        <begin position="20"/>
        <end position="222"/>
    </location>
</feature>
<evidence type="ECO:0000313" key="3">
    <source>
        <dbReference type="Proteomes" id="UP000295611"/>
    </source>
</evidence>
<gene>
    <name evidence="2" type="ORF">DFP86_101115</name>
</gene>
<reference evidence="2 3" key="1">
    <citation type="submission" date="2019-03" db="EMBL/GenBank/DDBJ databases">
        <title>Genomic Encyclopedia of Type Strains, Phase III (KMG-III): the genomes of soil and plant-associated and newly described type strains.</title>
        <authorList>
            <person name="Whitman W."/>
        </authorList>
    </citation>
    <scope>NUCLEOTIDE SEQUENCE [LARGE SCALE GENOMIC DNA]</scope>
    <source>
        <strain evidence="2 3">CECT 8976</strain>
    </source>
</reference>
<dbReference type="AlphaFoldDB" id="A0A4R7BG85"/>
<proteinExistence type="predicted"/>
<dbReference type="Proteomes" id="UP000295611">
    <property type="component" value="Unassembled WGS sequence"/>
</dbReference>
<comment type="caution">
    <text evidence="2">The sequence shown here is derived from an EMBL/GenBank/DDBJ whole genome shotgun (WGS) entry which is preliminary data.</text>
</comment>
<evidence type="ECO:0000256" key="1">
    <source>
        <dbReference type="SAM" id="SignalP"/>
    </source>
</evidence>
<accession>A0A4R7BG85</accession>
<name>A0A4R7BG85_9NEIS</name>
<sequence>MKKLIFSFLWVVIVQIANAECTKPILVSGSLSKDSQTDTVSISSKQDCQNHPGTVYSTIAVSLNENSKKHSFLSKEFSYPNNYEIDASIKNGSIFIYESSGEGYRPVSLSSVYQFKFTKNKIRLIGFTETTFSTISKATKEEATPDEKDENLIDRSKVVNYNLLTGEYKITKKGYDFSRPEKTKITTGNGGSFEVYLENVDFFAHKDIFSSHIPSALLSDNK</sequence>
<keyword evidence="3" id="KW-1185">Reference proteome</keyword>
<feature type="signal peptide" evidence="1">
    <location>
        <begin position="1"/>
        <end position="19"/>
    </location>
</feature>
<organism evidence="2 3">
    <name type="scientific">Paludibacterium purpuratum</name>
    <dbReference type="NCBI Taxonomy" id="1144873"/>
    <lineage>
        <taxon>Bacteria</taxon>
        <taxon>Pseudomonadati</taxon>
        <taxon>Pseudomonadota</taxon>
        <taxon>Betaproteobacteria</taxon>
        <taxon>Neisseriales</taxon>
        <taxon>Chromobacteriaceae</taxon>
        <taxon>Paludibacterium</taxon>
    </lineage>
</organism>
<dbReference type="RefSeq" id="WP_133678055.1">
    <property type="nucleotide sequence ID" value="NZ_SNZP01000001.1"/>
</dbReference>
<dbReference type="EMBL" id="SNZP01000001">
    <property type="protein sequence ID" value="TDR82726.1"/>
    <property type="molecule type" value="Genomic_DNA"/>
</dbReference>
<evidence type="ECO:0000313" key="2">
    <source>
        <dbReference type="EMBL" id="TDR82726.1"/>
    </source>
</evidence>
<keyword evidence="1" id="KW-0732">Signal</keyword>